<comment type="caution">
    <text evidence="1">The sequence shown here is derived from an EMBL/GenBank/DDBJ whole genome shotgun (WGS) entry which is preliminary data.</text>
</comment>
<proteinExistence type="predicted"/>
<dbReference type="PATRIC" id="fig|1341181.4.peg.2806"/>
<evidence type="ECO:0000313" key="2">
    <source>
        <dbReference type="Proteomes" id="UP000018004"/>
    </source>
</evidence>
<protein>
    <submittedName>
        <fullName evidence="1">Cupin 2 barrel domain-containing protein</fullName>
    </submittedName>
</protein>
<name>V6SJD1_9FLAO</name>
<organism evidence="1 2">
    <name type="scientific">Flavobacterium limnosediminis JC2902</name>
    <dbReference type="NCBI Taxonomy" id="1341181"/>
    <lineage>
        <taxon>Bacteria</taxon>
        <taxon>Pseudomonadati</taxon>
        <taxon>Bacteroidota</taxon>
        <taxon>Flavobacteriia</taxon>
        <taxon>Flavobacteriales</taxon>
        <taxon>Flavobacteriaceae</taxon>
        <taxon>Flavobacterium</taxon>
    </lineage>
</organism>
<dbReference type="STRING" id="1341181.FLJC2902T_28530"/>
<dbReference type="AlphaFoldDB" id="V6SJD1"/>
<reference evidence="1 2" key="1">
    <citation type="submission" date="2013-08" db="EMBL/GenBank/DDBJ databases">
        <title>Flavobacterium limnosediminis JC2902 genome sequencing.</title>
        <authorList>
            <person name="Lee K."/>
            <person name="Yi H."/>
            <person name="Park S."/>
            <person name="Chun J."/>
        </authorList>
    </citation>
    <scope>NUCLEOTIDE SEQUENCE [LARGE SCALE GENOMIC DNA]</scope>
    <source>
        <strain evidence="1 2">JC2902</strain>
    </source>
</reference>
<evidence type="ECO:0000313" key="1">
    <source>
        <dbReference type="EMBL" id="ESU26367.1"/>
    </source>
</evidence>
<dbReference type="EMBL" id="AVGG01000019">
    <property type="protein sequence ID" value="ESU26367.1"/>
    <property type="molecule type" value="Genomic_DNA"/>
</dbReference>
<dbReference type="RefSeq" id="WP_023580400.1">
    <property type="nucleotide sequence ID" value="NZ_AVGG01000019.1"/>
</dbReference>
<sequence length="37" mass="4117">MLKLGEGIIIPAHARHSFNANVQFKMISTIVKSGYED</sequence>
<gene>
    <name evidence="1" type="ORF">FLJC2902T_28530</name>
</gene>
<dbReference type="eggNOG" id="COG1917">
    <property type="taxonomic scope" value="Bacteria"/>
</dbReference>
<keyword evidence="2" id="KW-1185">Reference proteome</keyword>
<accession>V6SJD1</accession>
<dbReference type="Proteomes" id="UP000018004">
    <property type="component" value="Unassembled WGS sequence"/>
</dbReference>